<sequence>MYKTNGTREYLAGVKRETRIFLMHQAVRLEKKYSEKHGNAAKVAHDRATLEKVREKQERASERRARRDAGLAGPEETRWCSAEDLPALDAKDKLLTIERLKSELWWHKERGNREAWPKARSLPGWRAHEGKPAGLEPGIAPDLILQWNLSGTKAVLYAWLKEILQFEDAPPAAQDDMERMQDSTEMTLDSLTNEVEDLEDEEQEELYHS</sequence>
<protein>
    <submittedName>
        <fullName evidence="2">Uncharacterized protein</fullName>
    </submittedName>
</protein>
<evidence type="ECO:0000313" key="2">
    <source>
        <dbReference type="EMBL" id="KZV91576.1"/>
    </source>
</evidence>
<gene>
    <name evidence="2" type="ORF">EXIGLDRAFT_693541</name>
</gene>
<feature type="region of interest" description="Disordered" evidence="1">
    <location>
        <begin position="172"/>
        <end position="209"/>
    </location>
</feature>
<feature type="compositionally biased region" description="Acidic residues" evidence="1">
    <location>
        <begin position="194"/>
        <end position="209"/>
    </location>
</feature>
<dbReference type="EMBL" id="KV426024">
    <property type="protein sequence ID" value="KZV91576.1"/>
    <property type="molecule type" value="Genomic_DNA"/>
</dbReference>
<dbReference type="InParanoid" id="A0A165H7X4"/>
<feature type="compositionally biased region" description="Basic and acidic residues" evidence="1">
    <location>
        <begin position="38"/>
        <end position="69"/>
    </location>
</feature>
<feature type="compositionally biased region" description="Polar residues" evidence="1">
    <location>
        <begin position="183"/>
        <end position="193"/>
    </location>
</feature>
<proteinExistence type="predicted"/>
<organism evidence="2 3">
    <name type="scientific">Exidia glandulosa HHB12029</name>
    <dbReference type="NCBI Taxonomy" id="1314781"/>
    <lineage>
        <taxon>Eukaryota</taxon>
        <taxon>Fungi</taxon>
        <taxon>Dikarya</taxon>
        <taxon>Basidiomycota</taxon>
        <taxon>Agaricomycotina</taxon>
        <taxon>Agaricomycetes</taxon>
        <taxon>Auriculariales</taxon>
        <taxon>Exidiaceae</taxon>
        <taxon>Exidia</taxon>
    </lineage>
</organism>
<evidence type="ECO:0000256" key="1">
    <source>
        <dbReference type="SAM" id="MobiDB-lite"/>
    </source>
</evidence>
<evidence type="ECO:0000313" key="3">
    <source>
        <dbReference type="Proteomes" id="UP000077266"/>
    </source>
</evidence>
<reference evidence="2 3" key="1">
    <citation type="journal article" date="2016" name="Mol. Biol. Evol.">
        <title>Comparative Genomics of Early-Diverging Mushroom-Forming Fungi Provides Insights into the Origins of Lignocellulose Decay Capabilities.</title>
        <authorList>
            <person name="Nagy L.G."/>
            <person name="Riley R."/>
            <person name="Tritt A."/>
            <person name="Adam C."/>
            <person name="Daum C."/>
            <person name="Floudas D."/>
            <person name="Sun H."/>
            <person name="Yadav J.S."/>
            <person name="Pangilinan J."/>
            <person name="Larsson K.H."/>
            <person name="Matsuura K."/>
            <person name="Barry K."/>
            <person name="Labutti K."/>
            <person name="Kuo R."/>
            <person name="Ohm R.A."/>
            <person name="Bhattacharya S.S."/>
            <person name="Shirouzu T."/>
            <person name="Yoshinaga Y."/>
            <person name="Martin F.M."/>
            <person name="Grigoriev I.V."/>
            <person name="Hibbett D.S."/>
        </authorList>
    </citation>
    <scope>NUCLEOTIDE SEQUENCE [LARGE SCALE GENOMIC DNA]</scope>
    <source>
        <strain evidence="2 3">HHB12029</strain>
    </source>
</reference>
<name>A0A165H7X4_EXIGL</name>
<accession>A0A165H7X4</accession>
<feature type="region of interest" description="Disordered" evidence="1">
    <location>
        <begin position="38"/>
        <end position="72"/>
    </location>
</feature>
<dbReference type="Proteomes" id="UP000077266">
    <property type="component" value="Unassembled WGS sequence"/>
</dbReference>
<keyword evidence="3" id="KW-1185">Reference proteome</keyword>
<dbReference type="AlphaFoldDB" id="A0A165H7X4"/>